<accession>A0A4U5NZU1</accession>
<sequence>MLRTPVARTFSSSGVLRSCRRNSYLYVFIFRPLKFLTFSNHADPPVSSIQEIGCFFEVVMLDVFAHVFNLPPCTFVFPNPAFYGAVLFYGKRASTIAFNREIVDLKLSMGSQTPFFTIVATRN</sequence>
<comment type="caution">
    <text evidence="1">The sequence shown here is derived from an EMBL/GenBank/DDBJ whole genome shotgun (WGS) entry which is preliminary data.</text>
</comment>
<name>A0A4U5NZU1_STECR</name>
<dbReference type="Proteomes" id="UP000298663">
    <property type="component" value="Unassembled WGS sequence"/>
</dbReference>
<dbReference type="AlphaFoldDB" id="A0A4U5NZU1"/>
<protein>
    <submittedName>
        <fullName evidence="1">Uncharacterized protein</fullName>
    </submittedName>
</protein>
<dbReference type="EMBL" id="AZBU02000003">
    <property type="protein sequence ID" value="TKR89168.1"/>
    <property type="molecule type" value="Genomic_DNA"/>
</dbReference>
<proteinExistence type="predicted"/>
<keyword evidence="2" id="KW-1185">Reference proteome</keyword>
<reference evidence="1 2" key="1">
    <citation type="journal article" date="2015" name="Genome Biol.">
        <title>Comparative genomics of Steinernema reveals deeply conserved gene regulatory networks.</title>
        <authorList>
            <person name="Dillman A.R."/>
            <person name="Macchietto M."/>
            <person name="Porter C.F."/>
            <person name="Rogers A."/>
            <person name="Williams B."/>
            <person name="Antoshechkin I."/>
            <person name="Lee M.M."/>
            <person name="Goodwin Z."/>
            <person name="Lu X."/>
            <person name="Lewis E.E."/>
            <person name="Goodrich-Blair H."/>
            <person name="Stock S.P."/>
            <person name="Adams B.J."/>
            <person name="Sternberg P.W."/>
            <person name="Mortazavi A."/>
        </authorList>
    </citation>
    <scope>NUCLEOTIDE SEQUENCE [LARGE SCALE GENOMIC DNA]</scope>
    <source>
        <strain evidence="1 2">ALL</strain>
    </source>
</reference>
<evidence type="ECO:0000313" key="2">
    <source>
        <dbReference type="Proteomes" id="UP000298663"/>
    </source>
</evidence>
<reference evidence="1 2" key="2">
    <citation type="journal article" date="2019" name="G3 (Bethesda)">
        <title>Hybrid Assembly of the Genome of the Entomopathogenic Nematode Steinernema carpocapsae Identifies the X-Chromosome.</title>
        <authorList>
            <person name="Serra L."/>
            <person name="Macchietto M."/>
            <person name="Macias-Munoz A."/>
            <person name="McGill C.J."/>
            <person name="Rodriguez I.M."/>
            <person name="Rodriguez B."/>
            <person name="Murad R."/>
            <person name="Mortazavi A."/>
        </authorList>
    </citation>
    <scope>NUCLEOTIDE SEQUENCE [LARGE SCALE GENOMIC DNA]</scope>
    <source>
        <strain evidence="1 2">ALL</strain>
    </source>
</reference>
<organism evidence="1 2">
    <name type="scientific">Steinernema carpocapsae</name>
    <name type="common">Entomopathogenic nematode</name>
    <dbReference type="NCBI Taxonomy" id="34508"/>
    <lineage>
        <taxon>Eukaryota</taxon>
        <taxon>Metazoa</taxon>
        <taxon>Ecdysozoa</taxon>
        <taxon>Nematoda</taxon>
        <taxon>Chromadorea</taxon>
        <taxon>Rhabditida</taxon>
        <taxon>Tylenchina</taxon>
        <taxon>Panagrolaimomorpha</taxon>
        <taxon>Strongyloidoidea</taxon>
        <taxon>Steinernematidae</taxon>
        <taxon>Steinernema</taxon>
    </lineage>
</organism>
<evidence type="ECO:0000313" key="1">
    <source>
        <dbReference type="EMBL" id="TKR89168.1"/>
    </source>
</evidence>
<gene>
    <name evidence="1" type="ORF">L596_013310</name>
</gene>